<dbReference type="PANTHER" id="PTHR13947:SF37">
    <property type="entry name" value="LD18367P"/>
    <property type="match status" value="1"/>
</dbReference>
<dbReference type="CDD" id="cd04301">
    <property type="entry name" value="NAT_SF"/>
    <property type="match status" value="1"/>
</dbReference>
<dbReference type="EMBL" id="CP116341">
    <property type="protein sequence ID" value="WOV84769.1"/>
    <property type="molecule type" value="Genomic_DNA"/>
</dbReference>
<dbReference type="InterPro" id="IPR000182">
    <property type="entry name" value="GNAT_dom"/>
</dbReference>
<dbReference type="PROSITE" id="PS51186">
    <property type="entry name" value="GNAT"/>
    <property type="match status" value="1"/>
</dbReference>
<keyword evidence="1" id="KW-0808">Transferase</keyword>
<name>A0ABZ0L0R1_9BACL</name>
<evidence type="ECO:0000313" key="4">
    <source>
        <dbReference type="Proteomes" id="UP001303532"/>
    </source>
</evidence>
<protein>
    <submittedName>
        <fullName evidence="3">GNAT family N-acetyltransferase</fullName>
    </submittedName>
</protein>
<feature type="domain" description="N-acetyltransferase" evidence="2">
    <location>
        <begin position="1"/>
        <end position="158"/>
    </location>
</feature>
<evidence type="ECO:0000259" key="2">
    <source>
        <dbReference type="PROSITE" id="PS51186"/>
    </source>
</evidence>
<dbReference type="SUPFAM" id="SSF55729">
    <property type="entry name" value="Acyl-CoA N-acyltransferases (Nat)"/>
    <property type="match status" value="1"/>
</dbReference>
<dbReference type="InterPro" id="IPR050769">
    <property type="entry name" value="NAT_camello-type"/>
</dbReference>
<organism evidence="3 4">
    <name type="scientific">Sporosarcina jeotgali</name>
    <dbReference type="NCBI Taxonomy" id="3020056"/>
    <lineage>
        <taxon>Bacteria</taxon>
        <taxon>Bacillati</taxon>
        <taxon>Bacillota</taxon>
        <taxon>Bacilli</taxon>
        <taxon>Bacillales</taxon>
        <taxon>Caryophanaceae</taxon>
        <taxon>Sporosarcina</taxon>
    </lineage>
</organism>
<dbReference type="PANTHER" id="PTHR13947">
    <property type="entry name" value="GNAT FAMILY N-ACETYLTRANSFERASE"/>
    <property type="match status" value="1"/>
</dbReference>
<gene>
    <name evidence="3" type="ORF">PGH26_02245</name>
</gene>
<reference evidence="3 4" key="1">
    <citation type="submission" date="2023-01" db="EMBL/GenBank/DDBJ databases">
        <title>Sporosarcina sp. nov., isolated from Korean tranditional fermented seafood 'Jeotgal'.</title>
        <authorList>
            <person name="Yang A.-I."/>
        </authorList>
    </citation>
    <scope>NUCLEOTIDE SEQUENCE [LARGE SCALE GENOMIC DNA]</scope>
    <source>
        <strain evidence="3 4">B2O-1</strain>
    </source>
</reference>
<sequence length="158" mass="17645">MHIREMTVQDNAAIEEIIKRSLESVGLDIPGTAYYDPQLGHLADFYKSQDNANYWVVENDEGVVVGGIGIAPFNREQGICELQKLYIAPAAQGQGLSNGLMETALQFAKQHYSACYLETSTQLNVANQLYVKFGFTLLDEPIDGSDHHTMDAWYLKKL</sequence>
<keyword evidence="4" id="KW-1185">Reference proteome</keyword>
<evidence type="ECO:0000256" key="1">
    <source>
        <dbReference type="ARBA" id="ARBA00022679"/>
    </source>
</evidence>
<proteinExistence type="predicted"/>
<accession>A0ABZ0L0R1</accession>
<dbReference type="Gene3D" id="3.40.630.30">
    <property type="match status" value="1"/>
</dbReference>
<evidence type="ECO:0000313" key="3">
    <source>
        <dbReference type="EMBL" id="WOV84769.1"/>
    </source>
</evidence>
<dbReference type="Pfam" id="PF00583">
    <property type="entry name" value="Acetyltransf_1"/>
    <property type="match status" value="1"/>
</dbReference>
<dbReference type="Proteomes" id="UP001303532">
    <property type="component" value="Chromosome"/>
</dbReference>
<dbReference type="RefSeq" id="WP_323692410.1">
    <property type="nucleotide sequence ID" value="NZ_CP116341.1"/>
</dbReference>
<dbReference type="InterPro" id="IPR016181">
    <property type="entry name" value="Acyl_CoA_acyltransferase"/>
</dbReference>